<evidence type="ECO:0000313" key="9">
    <source>
        <dbReference type="EMBL" id="RTR30714.1"/>
    </source>
</evidence>
<evidence type="ECO:0000256" key="8">
    <source>
        <dbReference type="SAM" id="Phobius"/>
    </source>
</evidence>
<comment type="similarity">
    <text evidence="2 7">Belongs to the MIP/aquaporin (TC 1.A.8) family.</text>
</comment>
<dbReference type="CDD" id="cd00333">
    <property type="entry name" value="MIP"/>
    <property type="match status" value="1"/>
</dbReference>
<comment type="caution">
    <text evidence="9">The sequence shown here is derived from an EMBL/GenBank/DDBJ whole genome shotgun (WGS) entry which is preliminary data.</text>
</comment>
<dbReference type="InterPro" id="IPR000425">
    <property type="entry name" value="MIP"/>
</dbReference>
<dbReference type="AlphaFoldDB" id="A0A431W5V1"/>
<feature type="transmembrane region" description="Helical" evidence="8">
    <location>
        <begin position="52"/>
        <end position="71"/>
    </location>
</feature>
<keyword evidence="3 7" id="KW-0813">Transport</keyword>
<dbReference type="PANTHER" id="PTHR43829">
    <property type="entry name" value="AQUAPORIN OR AQUAGLYCEROPORIN RELATED"/>
    <property type="match status" value="1"/>
</dbReference>
<keyword evidence="10" id="KW-1185">Reference proteome</keyword>
<dbReference type="GO" id="GO:0015254">
    <property type="term" value="F:glycerol channel activity"/>
    <property type="evidence" value="ECO:0007669"/>
    <property type="project" value="TreeGrafter"/>
</dbReference>
<evidence type="ECO:0000256" key="5">
    <source>
        <dbReference type="ARBA" id="ARBA00022989"/>
    </source>
</evidence>
<dbReference type="EMBL" id="RXPE01000001">
    <property type="protein sequence ID" value="RTR30714.1"/>
    <property type="molecule type" value="Genomic_DNA"/>
</dbReference>
<reference evidence="9 10" key="1">
    <citation type="submission" date="2018-12" db="EMBL/GenBank/DDBJ databases">
        <title>Deinococcus radiophilus ATCC 27603 genome sequencing and assembly.</title>
        <authorList>
            <person name="Maclea K.S."/>
            <person name="Maynard C.R."/>
        </authorList>
    </citation>
    <scope>NUCLEOTIDE SEQUENCE [LARGE SCALE GENOMIC DNA]</scope>
    <source>
        <strain evidence="9 10">ATCC 27603</strain>
    </source>
</reference>
<dbReference type="PROSITE" id="PS00221">
    <property type="entry name" value="MIP"/>
    <property type="match status" value="1"/>
</dbReference>
<feature type="transmembrane region" description="Helical" evidence="8">
    <location>
        <begin position="175"/>
        <end position="198"/>
    </location>
</feature>
<dbReference type="NCBIfam" id="TIGR00861">
    <property type="entry name" value="MIP"/>
    <property type="match status" value="1"/>
</dbReference>
<evidence type="ECO:0000256" key="6">
    <source>
        <dbReference type="ARBA" id="ARBA00023136"/>
    </source>
</evidence>
<evidence type="ECO:0000313" key="10">
    <source>
        <dbReference type="Proteomes" id="UP000277766"/>
    </source>
</evidence>
<dbReference type="SUPFAM" id="SSF81338">
    <property type="entry name" value="Aquaporin-like"/>
    <property type="match status" value="1"/>
</dbReference>
<dbReference type="PANTHER" id="PTHR43829:SF9">
    <property type="entry name" value="AQUAPORIN-9"/>
    <property type="match status" value="1"/>
</dbReference>
<dbReference type="Pfam" id="PF00230">
    <property type="entry name" value="MIP"/>
    <property type="match status" value="1"/>
</dbReference>
<sequence length="275" mass="28488">MKFTLLQECIAEFLGTMVLILFGTGVVAMVTLFADPATPGAVVNGGFSNINWAWGLGVLFGIFTAGTISGAHLNPAVSIGFAATGRFPWSKVLPYSLAQILGAFVGAAIVFGVYRGQFAVADPGLASTAGVFATFPALPGFWPGFFDQVVGTALLMGLILAVADKLNNKEGGAWGPLAIALIVVAIGMSFGALHGYAINPARDFGPRLMTLLAGFQNTGFGELRVWTVPIIGPIVGSVLGALIYDYAIGKPLQRAHLASQQAQQGMDTTPTAGPQ</sequence>
<dbReference type="InterPro" id="IPR023271">
    <property type="entry name" value="Aquaporin-like"/>
</dbReference>
<feature type="transmembrane region" description="Helical" evidence="8">
    <location>
        <begin position="145"/>
        <end position="163"/>
    </location>
</feature>
<evidence type="ECO:0000256" key="4">
    <source>
        <dbReference type="ARBA" id="ARBA00022692"/>
    </source>
</evidence>
<gene>
    <name evidence="9" type="ORF">EJ104_00190</name>
</gene>
<proteinExistence type="inferred from homology"/>
<dbReference type="Gene3D" id="1.20.1080.10">
    <property type="entry name" value="Glycerol uptake facilitator protein"/>
    <property type="match status" value="1"/>
</dbReference>
<keyword evidence="5 8" id="KW-1133">Transmembrane helix</keyword>
<dbReference type="GO" id="GO:0005886">
    <property type="term" value="C:plasma membrane"/>
    <property type="evidence" value="ECO:0007669"/>
    <property type="project" value="TreeGrafter"/>
</dbReference>
<dbReference type="PRINTS" id="PR00783">
    <property type="entry name" value="MINTRINSICP"/>
</dbReference>
<keyword evidence="6 8" id="KW-0472">Membrane</keyword>
<protein>
    <submittedName>
        <fullName evidence="9">Aquaporin family protein</fullName>
    </submittedName>
</protein>
<name>A0A431W5V1_9DEIO</name>
<dbReference type="InterPro" id="IPR022357">
    <property type="entry name" value="MIP_CS"/>
</dbReference>
<dbReference type="Proteomes" id="UP000277766">
    <property type="component" value="Unassembled WGS sequence"/>
</dbReference>
<comment type="subcellular location">
    <subcellularLocation>
        <location evidence="1">Membrane</location>
        <topology evidence="1">Multi-pass membrane protein</topology>
    </subcellularLocation>
</comment>
<organism evidence="9 10">
    <name type="scientific">Deinococcus radiophilus</name>
    <dbReference type="NCBI Taxonomy" id="32062"/>
    <lineage>
        <taxon>Bacteria</taxon>
        <taxon>Thermotogati</taxon>
        <taxon>Deinococcota</taxon>
        <taxon>Deinococci</taxon>
        <taxon>Deinococcales</taxon>
        <taxon>Deinococcaceae</taxon>
        <taxon>Deinococcus</taxon>
    </lineage>
</organism>
<dbReference type="OrthoDB" id="9807293at2"/>
<evidence type="ECO:0000256" key="1">
    <source>
        <dbReference type="ARBA" id="ARBA00004141"/>
    </source>
</evidence>
<dbReference type="RefSeq" id="WP_126350742.1">
    <property type="nucleotide sequence ID" value="NZ_CP086380.1"/>
</dbReference>
<evidence type="ECO:0000256" key="2">
    <source>
        <dbReference type="ARBA" id="ARBA00006175"/>
    </source>
</evidence>
<keyword evidence="4 7" id="KW-0812">Transmembrane</keyword>
<feature type="transmembrane region" description="Helical" evidence="8">
    <location>
        <begin position="12"/>
        <end position="32"/>
    </location>
</feature>
<dbReference type="InterPro" id="IPR050363">
    <property type="entry name" value="MIP/Aquaporin"/>
</dbReference>
<evidence type="ECO:0000256" key="7">
    <source>
        <dbReference type="RuleBase" id="RU000477"/>
    </source>
</evidence>
<feature type="transmembrane region" description="Helical" evidence="8">
    <location>
        <begin position="225"/>
        <end position="244"/>
    </location>
</feature>
<evidence type="ECO:0000256" key="3">
    <source>
        <dbReference type="ARBA" id="ARBA00022448"/>
    </source>
</evidence>
<feature type="transmembrane region" description="Helical" evidence="8">
    <location>
        <begin position="92"/>
        <end position="114"/>
    </location>
</feature>
<accession>A0A431W5V1</accession>